<dbReference type="EMBL" id="CP040812">
    <property type="protein sequence ID" value="QCY69902.1"/>
    <property type="molecule type" value="Genomic_DNA"/>
</dbReference>
<dbReference type="OrthoDB" id="1160493at2"/>
<sequence>MENTSILKKKANYLIIILLITGMLPAFAQMSPGQAENEQTFWNDVRFGGSLGLSFGKGFFTGLLAPSAIYDFNNTFSAGAGLSAAYASQRNFNTNSFGGSLIGMLRPIRGLQLSTEFEQLHITRRYELEGGNRKDTYWVPALFLGIGYNTGPIVTGIRYDVLHSDRSFYRNALMPFVSVYF</sequence>
<keyword evidence="1" id="KW-0732">Signal</keyword>
<name>A0A5B7X5B7_9FLAO</name>
<dbReference type="AlphaFoldDB" id="A0A5B7X5B7"/>
<reference evidence="2 3" key="1">
    <citation type="submission" date="2019-06" db="EMBL/GenBank/DDBJ databases">
        <title>Complete genome sequence of Antarcticibacterium flavum KCTC 52984T from an Antarctic marine sediment.</title>
        <authorList>
            <person name="Lee Y.M."/>
            <person name="Shin S.C."/>
        </authorList>
    </citation>
    <scope>NUCLEOTIDE SEQUENCE [LARGE SCALE GENOMIC DNA]</scope>
    <source>
        <strain evidence="2 3">KCTC 52984</strain>
    </source>
</reference>
<accession>A0A5B7X5B7</accession>
<feature type="signal peptide" evidence="1">
    <location>
        <begin position="1"/>
        <end position="28"/>
    </location>
</feature>
<evidence type="ECO:0000313" key="2">
    <source>
        <dbReference type="EMBL" id="QCY69902.1"/>
    </source>
</evidence>
<organism evidence="2 3">
    <name type="scientific">Antarcticibacterium flavum</name>
    <dbReference type="NCBI Taxonomy" id="2058175"/>
    <lineage>
        <taxon>Bacteria</taxon>
        <taxon>Pseudomonadati</taxon>
        <taxon>Bacteroidota</taxon>
        <taxon>Flavobacteriia</taxon>
        <taxon>Flavobacteriales</taxon>
        <taxon>Flavobacteriaceae</taxon>
        <taxon>Antarcticibacterium</taxon>
    </lineage>
</organism>
<dbReference type="KEGG" id="afla:FHG64_11100"/>
<evidence type="ECO:0000313" key="3">
    <source>
        <dbReference type="Proteomes" id="UP000309016"/>
    </source>
</evidence>
<evidence type="ECO:0000256" key="1">
    <source>
        <dbReference type="SAM" id="SignalP"/>
    </source>
</evidence>
<proteinExistence type="predicted"/>
<keyword evidence="3" id="KW-1185">Reference proteome</keyword>
<dbReference type="Proteomes" id="UP000309016">
    <property type="component" value="Chromosome"/>
</dbReference>
<protein>
    <submittedName>
        <fullName evidence="2">Alpha-ketoglutarate decarboxylase</fullName>
    </submittedName>
</protein>
<gene>
    <name evidence="2" type="ORF">FHG64_11100</name>
</gene>
<dbReference type="RefSeq" id="WP_139066466.1">
    <property type="nucleotide sequence ID" value="NZ_CP040812.1"/>
</dbReference>
<feature type="chain" id="PRO_5022894466" evidence="1">
    <location>
        <begin position="29"/>
        <end position="181"/>
    </location>
</feature>